<dbReference type="AlphaFoldDB" id="A0A0B8Q6G6"/>
<dbReference type="PANTHER" id="PTHR35145:SF1">
    <property type="entry name" value="CYTOPLASMIC PROTEIN"/>
    <property type="match status" value="1"/>
</dbReference>
<dbReference type="SUPFAM" id="SSF142906">
    <property type="entry name" value="YjbR-like"/>
    <property type="match status" value="1"/>
</dbReference>
<evidence type="ECO:0000313" key="5">
    <source>
        <dbReference type="Proteomes" id="UP000031670"/>
    </source>
</evidence>
<dbReference type="Proteomes" id="UP000031670">
    <property type="component" value="Unassembled WGS sequence"/>
</dbReference>
<evidence type="ECO:0000313" key="4">
    <source>
        <dbReference type="Proteomes" id="UP000031666"/>
    </source>
</evidence>
<reference evidence="1 6" key="1">
    <citation type="submission" date="2015-01" db="EMBL/GenBank/DDBJ databases">
        <title>Vibrio sp. C1 JCM 19231 whole genome shotgun sequence.</title>
        <authorList>
            <person name="Sawabe T."/>
            <person name="Meirelles P."/>
            <person name="Feng G."/>
            <person name="Sayaka M."/>
            <person name="Hattori M."/>
            <person name="Ohkuma M."/>
        </authorList>
    </citation>
    <scope>NUCLEOTIDE SEQUENCE [LARGE SCALE GENOMIC DNA]</scope>
    <source>
        <strain evidence="6">JCM 19231</strain>
        <strain evidence="1">JCM19231</strain>
    </source>
</reference>
<organism evidence="3 4">
    <name type="scientific">Vibrio ishigakensis</name>
    <dbReference type="NCBI Taxonomy" id="1481914"/>
    <lineage>
        <taxon>Bacteria</taxon>
        <taxon>Pseudomonadati</taxon>
        <taxon>Pseudomonadota</taxon>
        <taxon>Gammaproteobacteria</taxon>
        <taxon>Vibrionales</taxon>
        <taxon>Vibrionaceae</taxon>
        <taxon>Vibrio</taxon>
    </lineage>
</organism>
<proteinExistence type="predicted"/>
<accession>A0A0B8P1B5</accession>
<protein>
    <recommendedName>
        <fullName evidence="7">MmcQ-like protein</fullName>
    </recommendedName>
</protein>
<dbReference type="PANTHER" id="PTHR35145">
    <property type="entry name" value="CYTOPLASMIC PROTEIN-RELATED"/>
    <property type="match status" value="1"/>
</dbReference>
<dbReference type="Proteomes" id="UP000031671">
    <property type="component" value="Unassembled WGS sequence"/>
</dbReference>
<name>A0A0B8Q6G6_9VIBR</name>
<reference evidence="2 5" key="2">
    <citation type="submission" date="2015-01" db="EMBL/GenBank/DDBJ databases">
        <title>Vibrio sp. C5 JCM 19232 whole genome shotgun sequence.</title>
        <authorList>
            <person name="Sawabe T."/>
            <person name="Meirelles P."/>
            <person name="Feng G."/>
            <person name="Sayaka M."/>
            <person name="Hattori M."/>
            <person name="Ohkuma M."/>
        </authorList>
    </citation>
    <scope>NUCLEOTIDE SEQUENCE [LARGE SCALE GENOMIC DNA]</scope>
    <source>
        <strain evidence="2 5">JCM19232</strain>
    </source>
</reference>
<dbReference type="InterPro" id="IPR038056">
    <property type="entry name" value="YjbR-like_sf"/>
</dbReference>
<evidence type="ECO:0000313" key="2">
    <source>
        <dbReference type="EMBL" id="GAM59986.1"/>
    </source>
</evidence>
<accession>A0A0B8Q6G6</accession>
<dbReference type="EMBL" id="BBSA01000001">
    <property type="protein sequence ID" value="GAM59986.1"/>
    <property type="molecule type" value="Genomic_DNA"/>
</dbReference>
<dbReference type="STRING" id="1481914.JCM19241_5367"/>
<accession>A0A0B8NPD4</accession>
<dbReference type="EMBL" id="BBSC01000002">
    <property type="protein sequence ID" value="GAM74171.1"/>
    <property type="molecule type" value="Genomic_DNA"/>
</dbReference>
<dbReference type="EMBL" id="BBRZ01000019">
    <property type="protein sequence ID" value="GAM55846.1"/>
    <property type="molecule type" value="Genomic_DNA"/>
</dbReference>
<dbReference type="InterPro" id="IPR058532">
    <property type="entry name" value="YjbR/MT2646/Rv2570-like"/>
</dbReference>
<reference evidence="3 4" key="3">
    <citation type="submission" date="2015-01" db="EMBL/GenBank/DDBJ databases">
        <title>Vibrio sp. C94 JCM 19241 whole genome shotgun sequence.</title>
        <authorList>
            <person name="Sawabe T."/>
            <person name="Meirelles P."/>
            <person name="Feng G."/>
            <person name="Sayaka M."/>
            <person name="Hattori M."/>
            <person name="Ohkuma M."/>
        </authorList>
    </citation>
    <scope>NUCLEOTIDE SEQUENCE [LARGE SCALE GENOMIC DNA]</scope>
    <source>
        <strain evidence="4">JCM 19241</strain>
        <strain evidence="3">JCM19241</strain>
    </source>
</reference>
<dbReference type="InterPro" id="IPR007351">
    <property type="entry name" value="YjbR"/>
</dbReference>
<comment type="caution">
    <text evidence="3">The sequence shown here is derived from an EMBL/GenBank/DDBJ whole genome shotgun (WGS) entry which is preliminary data.</text>
</comment>
<gene>
    <name evidence="1" type="ORF">JCM19231_3927</name>
    <name evidence="2" type="ORF">JCM19232_319</name>
    <name evidence="3" type="ORF">JCM19241_5367</name>
</gene>
<keyword evidence="6" id="KW-1185">Reference proteome</keyword>
<evidence type="ECO:0000313" key="3">
    <source>
        <dbReference type="EMBL" id="GAM74171.1"/>
    </source>
</evidence>
<evidence type="ECO:0000313" key="1">
    <source>
        <dbReference type="EMBL" id="GAM55846.1"/>
    </source>
</evidence>
<dbReference type="Gene3D" id="3.90.1150.30">
    <property type="match status" value="1"/>
</dbReference>
<evidence type="ECO:0000313" key="6">
    <source>
        <dbReference type="Proteomes" id="UP000031671"/>
    </source>
</evidence>
<dbReference type="RefSeq" id="WP_261836109.1">
    <property type="nucleotide sequence ID" value="NZ_AP024882.1"/>
</dbReference>
<reference evidence="4 5" key="4">
    <citation type="submission" date="2015-01" db="EMBL/GenBank/DDBJ databases">
        <authorList>
            <consortium name="NBRP consortium"/>
            <person name="Sawabe T."/>
            <person name="Meirelles P."/>
            <person name="Feng G."/>
            <person name="Sayaka M."/>
            <person name="Hattori M."/>
            <person name="Ohkuma M."/>
        </authorList>
    </citation>
    <scope>NUCLEOTIDE SEQUENCE [LARGE SCALE GENOMIC DNA]</scope>
    <source>
        <strain evidence="6">JCM 19231</strain>
        <strain evidence="4">JCM 19241</strain>
        <strain evidence="1">JCM19231</strain>
        <strain evidence="2 5">JCM19232</strain>
        <strain evidence="3">JCM19241</strain>
    </source>
</reference>
<sequence length="124" mass="14238">MMNAKELDDFLLSLPESELDFPFGKEVAVYKVVGKMFALVSHELDRKDKALSLNLKGLPADNMLLSEEFESIRPGYHMNKKHWITVVVSEEIGEGMLKDLIERSYDLVVKKLKKADRERIAISR</sequence>
<dbReference type="Pfam" id="PF04237">
    <property type="entry name" value="YjbR"/>
    <property type="match status" value="1"/>
</dbReference>
<dbReference type="Proteomes" id="UP000031666">
    <property type="component" value="Unassembled WGS sequence"/>
</dbReference>
<evidence type="ECO:0008006" key="7">
    <source>
        <dbReference type="Google" id="ProtNLM"/>
    </source>
</evidence>